<dbReference type="AlphaFoldDB" id="U9T8U2"/>
<accession>U9T8U2</accession>
<organism evidence="1">
    <name type="scientific">Rhizophagus irregularis (strain DAOM 181602 / DAOM 197198 / MUCL 43194)</name>
    <name type="common">Arbuscular mycorrhizal fungus</name>
    <name type="synonym">Glomus intraradices</name>
    <dbReference type="NCBI Taxonomy" id="747089"/>
    <lineage>
        <taxon>Eukaryota</taxon>
        <taxon>Fungi</taxon>
        <taxon>Fungi incertae sedis</taxon>
        <taxon>Mucoromycota</taxon>
        <taxon>Glomeromycotina</taxon>
        <taxon>Glomeromycetes</taxon>
        <taxon>Glomerales</taxon>
        <taxon>Glomeraceae</taxon>
        <taxon>Rhizophagus</taxon>
    </lineage>
</organism>
<protein>
    <submittedName>
        <fullName evidence="1">Uncharacterized protein</fullName>
    </submittedName>
</protein>
<dbReference type="HOGENOM" id="CLU_2098121_0_0_1"/>
<proteinExistence type="predicted"/>
<name>U9T8U2_RHIID</name>
<gene>
    <name evidence="1" type="ORF">GLOINDRAFT_85662</name>
</gene>
<evidence type="ECO:0000313" key="1">
    <source>
        <dbReference type="EMBL" id="ESA03832.1"/>
    </source>
</evidence>
<dbReference type="EMBL" id="KI294781">
    <property type="protein sequence ID" value="ESA03832.1"/>
    <property type="molecule type" value="Genomic_DNA"/>
</dbReference>
<sequence length="116" mass="13885">MLYFHSLQGAEALLVIASERNSMKCSCKKIGGYCGRWSSIVLNVNFKLLKLKFTKTKRMSDDHCNYIFFWLAKMSQRYYIQMPLSFKKFVTRVTLELNRVYIRNYLPPYQNRYSIQ</sequence>
<reference evidence="1" key="1">
    <citation type="submission" date="2013-07" db="EMBL/GenBank/DDBJ databases">
        <title>The genome of an arbuscular mycorrhizal fungus provides insights into the evolution of the oldest plant symbiosis.</title>
        <authorList>
            <consortium name="DOE Joint Genome Institute"/>
            <person name="Tisserant E."/>
            <person name="Malbreil M."/>
            <person name="Kuo A."/>
            <person name="Kohler A."/>
            <person name="Symeonidi A."/>
            <person name="Balestrini R."/>
            <person name="Charron P."/>
            <person name="Duensing N."/>
            <person name="Frei-dit-Frey N."/>
            <person name="Gianinazzi-Pearson V."/>
            <person name="Gilbert B."/>
            <person name="Handa Y."/>
            <person name="Hijri M."/>
            <person name="Kaul R."/>
            <person name="Kawaguchi M."/>
            <person name="Krajinski F."/>
            <person name="Lammers P."/>
            <person name="Lapierre D."/>
            <person name="Masclaux F.G."/>
            <person name="Murat C."/>
            <person name="Morin E."/>
            <person name="Ndikumana S."/>
            <person name="Pagni M."/>
            <person name="Petitpierre D."/>
            <person name="Requena N."/>
            <person name="Rosikiewicz P."/>
            <person name="Riley R."/>
            <person name="Saito K."/>
            <person name="San Clemente H."/>
            <person name="Shapiro H."/>
            <person name="van Tuinen D."/>
            <person name="Becard G."/>
            <person name="Bonfante P."/>
            <person name="Paszkowski U."/>
            <person name="Shachar-Hill Y."/>
            <person name="Young J.P."/>
            <person name="Sanders I.R."/>
            <person name="Henrissat B."/>
            <person name="Rensing S.A."/>
            <person name="Grigoriev I.V."/>
            <person name="Corradi N."/>
            <person name="Roux C."/>
            <person name="Martin F."/>
        </authorList>
    </citation>
    <scope>NUCLEOTIDE SEQUENCE</scope>
    <source>
        <strain evidence="1">DAOM 197198</strain>
    </source>
</reference>